<gene>
    <name evidence="1" type="ORF">LCGC14_1065350</name>
</gene>
<name>A0A0F9MPL9_9ZZZZ</name>
<sequence length="186" mass="21618">MVIQTLSAPSRILCYRGQDNLNLIFIFKSNIYFQNGAFTKKKAGRWVTELKKVYNRGFTPGFYFKRVTEEDHQHKSPTNLSHYRYIEVGWVEEFDPITKYASISLDNGYLSLNDDLILMGKKTDTYVHQKAKKIKYKGNIVKKTPRGTKNKKVLIELKVEDVVLGNGQDKIYVFTDKTYGNEYVLP</sequence>
<dbReference type="EMBL" id="LAZR01004552">
    <property type="protein sequence ID" value="KKN07589.1"/>
    <property type="molecule type" value="Genomic_DNA"/>
</dbReference>
<proteinExistence type="predicted"/>
<accession>A0A0F9MPL9</accession>
<dbReference type="AlphaFoldDB" id="A0A0F9MPL9"/>
<reference evidence="1" key="1">
    <citation type="journal article" date="2015" name="Nature">
        <title>Complex archaea that bridge the gap between prokaryotes and eukaryotes.</title>
        <authorList>
            <person name="Spang A."/>
            <person name="Saw J.H."/>
            <person name="Jorgensen S.L."/>
            <person name="Zaremba-Niedzwiedzka K."/>
            <person name="Martijn J."/>
            <person name="Lind A.E."/>
            <person name="van Eijk R."/>
            <person name="Schleper C."/>
            <person name="Guy L."/>
            <person name="Ettema T.J."/>
        </authorList>
    </citation>
    <scope>NUCLEOTIDE SEQUENCE</scope>
</reference>
<organism evidence="1">
    <name type="scientific">marine sediment metagenome</name>
    <dbReference type="NCBI Taxonomy" id="412755"/>
    <lineage>
        <taxon>unclassified sequences</taxon>
        <taxon>metagenomes</taxon>
        <taxon>ecological metagenomes</taxon>
    </lineage>
</organism>
<evidence type="ECO:0000313" key="1">
    <source>
        <dbReference type="EMBL" id="KKN07589.1"/>
    </source>
</evidence>
<protein>
    <submittedName>
        <fullName evidence="1">Uncharacterized protein</fullName>
    </submittedName>
</protein>
<comment type="caution">
    <text evidence="1">The sequence shown here is derived from an EMBL/GenBank/DDBJ whole genome shotgun (WGS) entry which is preliminary data.</text>
</comment>